<sequence>MENVAMPDEADAFSLNYAQARAKFLEAAETAGLHVTSYPLALPGRDGEALAVDAAWQGPRQATKLLLLSSGVHGVEGYAGSGAQTALLQDSAWMEQVTASGIPVMYVHALNPYGFSHIRRVTQENVDLNRNFQDFTAPLPSNPAYCRLHPLLLPDKWPPTWGNRAAILGLIATKGLRTLQVAISGGQYELPGSMFFGGAAPTWSHRTLRQVLREHTAQVRQLAWIDLHTGLGKRGQCERIFMGSNNDTAGYARANALWGRTAPLVQAGSATSVSAPLTGLVWNAALEECPQAELTGVCLEFGTKPLLEVANALRGDHWLHLHPQTPAALQASIKQRLFDAFFVNTPDWKRNVVAQVRLAAAQALDGLCR</sequence>
<evidence type="ECO:0000313" key="2">
    <source>
        <dbReference type="Proteomes" id="UP000000644"/>
    </source>
</evidence>
<dbReference type="Gene3D" id="3.40.630.10">
    <property type="entry name" value="Zn peptidases"/>
    <property type="match status" value="1"/>
</dbReference>
<dbReference type="Pfam" id="PF10994">
    <property type="entry name" value="DUF2817"/>
    <property type="match status" value="1"/>
</dbReference>
<name>A1VW91_POLNA</name>
<protein>
    <recommendedName>
        <fullName evidence="3">DUF2817 domain-containing protein</fullName>
    </recommendedName>
</protein>
<reference evidence="2" key="1">
    <citation type="journal article" date="2009" name="Environ. Microbiol.">
        <title>The genome of Polaromonas naphthalenivorans strain CJ2, isolated from coal tar-contaminated sediment, reveals physiological and metabolic versatility and evolution through extensive horizontal gene transfer.</title>
        <authorList>
            <person name="Yagi J.M."/>
            <person name="Sims D."/>
            <person name="Brettin T."/>
            <person name="Bruce D."/>
            <person name="Madsen E.L."/>
        </authorList>
    </citation>
    <scope>NUCLEOTIDE SEQUENCE [LARGE SCALE GENOMIC DNA]</scope>
    <source>
        <strain evidence="2">CJ2</strain>
        <plasmid evidence="2">Plasmid pPNAP03</plasmid>
    </source>
</reference>
<dbReference type="CDD" id="cd06233">
    <property type="entry name" value="M14-like"/>
    <property type="match status" value="1"/>
</dbReference>
<organism evidence="1 2">
    <name type="scientific">Polaromonas naphthalenivorans (strain CJ2)</name>
    <dbReference type="NCBI Taxonomy" id="365044"/>
    <lineage>
        <taxon>Bacteria</taxon>
        <taxon>Pseudomonadati</taxon>
        <taxon>Pseudomonadota</taxon>
        <taxon>Betaproteobacteria</taxon>
        <taxon>Burkholderiales</taxon>
        <taxon>Comamonadaceae</taxon>
        <taxon>Polaromonas</taxon>
    </lineage>
</organism>
<dbReference type="Proteomes" id="UP000000644">
    <property type="component" value="Plasmid pPNAP03"/>
</dbReference>
<evidence type="ECO:0008006" key="3">
    <source>
        <dbReference type="Google" id="ProtNLM"/>
    </source>
</evidence>
<dbReference type="AlphaFoldDB" id="A1VW91"/>
<gene>
    <name evidence="1" type="ordered locus">Pnap_4854</name>
</gene>
<proteinExistence type="predicted"/>
<evidence type="ECO:0000313" key="1">
    <source>
        <dbReference type="EMBL" id="ABM39919.1"/>
    </source>
</evidence>
<dbReference type="InterPro" id="IPR021259">
    <property type="entry name" value="DUF2817"/>
</dbReference>
<keyword evidence="1" id="KW-0614">Plasmid</keyword>
<keyword evidence="2" id="KW-1185">Reference proteome</keyword>
<dbReference type="SUPFAM" id="SSF53187">
    <property type="entry name" value="Zn-dependent exopeptidases"/>
    <property type="match status" value="1"/>
</dbReference>
<geneLocation type="plasmid" evidence="1 2">
    <name>pPNAP03</name>
</geneLocation>
<dbReference type="EMBL" id="CP000532">
    <property type="protein sequence ID" value="ABM39919.1"/>
    <property type="molecule type" value="Genomic_DNA"/>
</dbReference>
<dbReference type="HOGENOM" id="CLU_055736_0_0_4"/>
<accession>A1VW91</accession>
<dbReference type="KEGG" id="pna:Pnap_4854"/>